<dbReference type="SUPFAM" id="SSF54928">
    <property type="entry name" value="RNA-binding domain, RBD"/>
    <property type="match status" value="1"/>
</dbReference>
<feature type="compositionally biased region" description="Low complexity" evidence="3">
    <location>
        <begin position="37"/>
        <end position="53"/>
    </location>
</feature>
<gene>
    <name evidence="5" type="ORF">BGZ80_004542</name>
</gene>
<dbReference type="CDD" id="cd12418">
    <property type="entry name" value="RRM_Aly_REF_like"/>
    <property type="match status" value="1"/>
</dbReference>
<dbReference type="Pfam" id="PF23948">
    <property type="entry name" value="ARM_5"/>
    <property type="match status" value="1"/>
</dbReference>
<name>A0A9P6N1D8_9FUNG</name>
<dbReference type="PANTHER" id="PTHR19965:SF35">
    <property type="entry name" value="RNA ANNEALING PROTEIN YRA1"/>
    <property type="match status" value="1"/>
</dbReference>
<protein>
    <recommendedName>
        <fullName evidence="4">RRM domain-containing protein</fullName>
    </recommendedName>
</protein>
<feature type="region of interest" description="Disordered" evidence="3">
    <location>
        <begin position="167"/>
        <end position="252"/>
    </location>
</feature>
<sequence length="545" mass="59799">MAARFLDMALDDVAKSRAANDRSPNPRRGGGRGAGPTGRDSPSRSNRSSPYSRKTTEDRWTHDKFDESSQRGTGGARGNDNQRSQGAEKNAKIIVENLHYAVTLEDIKELFDTHAGPVKFAEVKYDPSGRSTGVATILFKDPADAAAAIKKLNGITLDGQPMKIAYAPLPASSNRGQDKRSGPGSGPKRDVFSRLGSSEADIASRLGKPNPVSKLTGGRNQAPSNQGRRQQGGNNGPSKPAPREKKKPQVKTAEELDAEMDTYMGDETLGKPESDWLQAIDNDFDERDRLQTLSKDVVRVFVRDELKKPDTVAEIVNLAAVLEHDFRKLLGVFVNGIEKSVLLEIHQLDGLACLMKNAPQDDFEADDLVKILGLLGMRLKGVHQQSIHHAYRLALAVSRVLDSMVGCQVEGLQRDQLRHPLSRFLEELQQRSDPYLVYQAAYAYQALQYIPDDETILQSLFRHTGKVAQGVSGIVSAEKSLDLKGFINELYHIQIGLEGASKVLSMANSAYQTAKTLIGISRIPQGEPELHQDNGGFTVCYKDFV</sequence>
<organism evidence="5 6">
    <name type="scientific">Entomortierella chlamydospora</name>
    <dbReference type="NCBI Taxonomy" id="101097"/>
    <lineage>
        <taxon>Eukaryota</taxon>
        <taxon>Fungi</taxon>
        <taxon>Fungi incertae sedis</taxon>
        <taxon>Mucoromycota</taxon>
        <taxon>Mortierellomycotina</taxon>
        <taxon>Mortierellomycetes</taxon>
        <taxon>Mortierellales</taxon>
        <taxon>Mortierellaceae</taxon>
        <taxon>Entomortierella</taxon>
    </lineage>
</organism>
<dbReference type="InterPro" id="IPR012677">
    <property type="entry name" value="Nucleotide-bd_a/b_plait_sf"/>
</dbReference>
<dbReference type="SMART" id="SM00360">
    <property type="entry name" value="RRM"/>
    <property type="match status" value="1"/>
</dbReference>
<dbReference type="InterPro" id="IPR035979">
    <property type="entry name" value="RBD_domain_sf"/>
</dbReference>
<dbReference type="SMART" id="SM01218">
    <property type="entry name" value="FoP_duplication"/>
    <property type="match status" value="1"/>
</dbReference>
<dbReference type="PROSITE" id="PS50102">
    <property type="entry name" value="RRM"/>
    <property type="match status" value="1"/>
</dbReference>
<evidence type="ECO:0000313" key="5">
    <source>
        <dbReference type="EMBL" id="KAG0020251.1"/>
    </source>
</evidence>
<evidence type="ECO:0000256" key="1">
    <source>
        <dbReference type="ARBA" id="ARBA00022884"/>
    </source>
</evidence>
<dbReference type="InterPro" id="IPR025715">
    <property type="entry name" value="FoP_C"/>
</dbReference>
<dbReference type="InterPro" id="IPR051229">
    <property type="entry name" value="ALYREF_mRNA_export"/>
</dbReference>
<dbReference type="GO" id="GO:0005634">
    <property type="term" value="C:nucleus"/>
    <property type="evidence" value="ECO:0007669"/>
    <property type="project" value="TreeGrafter"/>
</dbReference>
<comment type="caution">
    <text evidence="5">The sequence shown here is derived from an EMBL/GenBank/DDBJ whole genome shotgun (WGS) entry which is preliminary data.</text>
</comment>
<dbReference type="GO" id="GO:0006406">
    <property type="term" value="P:mRNA export from nucleus"/>
    <property type="evidence" value="ECO:0007669"/>
    <property type="project" value="TreeGrafter"/>
</dbReference>
<keyword evidence="1 2" id="KW-0694">RNA-binding</keyword>
<dbReference type="InterPro" id="IPR056251">
    <property type="entry name" value="Arm_rpt_dom"/>
</dbReference>
<dbReference type="InterPro" id="IPR000504">
    <property type="entry name" value="RRM_dom"/>
</dbReference>
<evidence type="ECO:0000259" key="4">
    <source>
        <dbReference type="PROSITE" id="PS50102"/>
    </source>
</evidence>
<proteinExistence type="predicted"/>
<evidence type="ECO:0000256" key="2">
    <source>
        <dbReference type="PROSITE-ProRule" id="PRU00176"/>
    </source>
</evidence>
<evidence type="ECO:0000313" key="6">
    <source>
        <dbReference type="Proteomes" id="UP000703661"/>
    </source>
</evidence>
<dbReference type="GO" id="GO:0003729">
    <property type="term" value="F:mRNA binding"/>
    <property type="evidence" value="ECO:0007669"/>
    <property type="project" value="TreeGrafter"/>
</dbReference>
<feature type="region of interest" description="Disordered" evidence="3">
    <location>
        <begin position="1"/>
        <end position="88"/>
    </location>
</feature>
<feature type="compositionally biased region" description="Basic and acidic residues" evidence="3">
    <location>
        <begin position="54"/>
        <end position="69"/>
    </location>
</feature>
<dbReference type="EMBL" id="JAAAID010000230">
    <property type="protein sequence ID" value="KAG0020251.1"/>
    <property type="molecule type" value="Genomic_DNA"/>
</dbReference>
<feature type="domain" description="RRM" evidence="4">
    <location>
        <begin position="91"/>
        <end position="169"/>
    </location>
</feature>
<dbReference type="Pfam" id="PF00076">
    <property type="entry name" value="RRM_1"/>
    <property type="match status" value="1"/>
</dbReference>
<dbReference type="Pfam" id="PF13865">
    <property type="entry name" value="FoP_duplication"/>
    <property type="match status" value="1"/>
</dbReference>
<accession>A0A9P6N1D8</accession>
<reference evidence="5" key="1">
    <citation type="journal article" date="2020" name="Fungal Divers.">
        <title>Resolving the Mortierellaceae phylogeny through synthesis of multi-gene phylogenetics and phylogenomics.</title>
        <authorList>
            <person name="Vandepol N."/>
            <person name="Liber J."/>
            <person name="Desiro A."/>
            <person name="Na H."/>
            <person name="Kennedy M."/>
            <person name="Barry K."/>
            <person name="Grigoriev I.V."/>
            <person name="Miller A.N."/>
            <person name="O'Donnell K."/>
            <person name="Stajich J.E."/>
            <person name="Bonito G."/>
        </authorList>
    </citation>
    <scope>NUCLEOTIDE SEQUENCE</scope>
    <source>
        <strain evidence="5">NRRL 2769</strain>
    </source>
</reference>
<evidence type="ECO:0000256" key="3">
    <source>
        <dbReference type="SAM" id="MobiDB-lite"/>
    </source>
</evidence>
<feature type="compositionally biased region" description="Basic and acidic residues" evidence="3">
    <location>
        <begin position="176"/>
        <end position="192"/>
    </location>
</feature>
<dbReference type="AlphaFoldDB" id="A0A9P6N1D8"/>
<dbReference type="Gene3D" id="3.30.70.330">
    <property type="match status" value="1"/>
</dbReference>
<keyword evidence="6" id="KW-1185">Reference proteome</keyword>
<dbReference type="Proteomes" id="UP000703661">
    <property type="component" value="Unassembled WGS sequence"/>
</dbReference>
<dbReference type="PANTHER" id="PTHR19965">
    <property type="entry name" value="RNA AND EXPORT FACTOR BINDING PROTEIN"/>
    <property type="match status" value="1"/>
</dbReference>